<comment type="caution">
    <text evidence="1">The sequence shown here is derived from an EMBL/GenBank/DDBJ whole genome shotgun (WGS) entry which is preliminary data.</text>
</comment>
<dbReference type="AlphaFoldDB" id="A0A286UWJ0"/>
<protein>
    <submittedName>
        <fullName evidence="1">Uncharacterized protein</fullName>
    </submittedName>
</protein>
<dbReference type="InParanoid" id="A0A286UWJ0"/>
<dbReference type="EMBL" id="NBII01000001">
    <property type="protein sequence ID" value="PAV23948.1"/>
    <property type="molecule type" value="Genomic_DNA"/>
</dbReference>
<reference evidence="1 2" key="1">
    <citation type="journal article" date="2017" name="Mol. Ecol.">
        <title>Comparative and population genomic landscape of Phellinus noxius: A hypervariable fungus causing root rot in trees.</title>
        <authorList>
            <person name="Chung C.L."/>
            <person name="Lee T.J."/>
            <person name="Akiba M."/>
            <person name="Lee H.H."/>
            <person name="Kuo T.H."/>
            <person name="Liu D."/>
            <person name="Ke H.M."/>
            <person name="Yokoi T."/>
            <person name="Roa M.B."/>
            <person name="Lu M.J."/>
            <person name="Chang Y.Y."/>
            <person name="Ann P.J."/>
            <person name="Tsai J.N."/>
            <person name="Chen C.Y."/>
            <person name="Tzean S.S."/>
            <person name="Ota Y."/>
            <person name="Hattori T."/>
            <person name="Sahashi N."/>
            <person name="Liou R.F."/>
            <person name="Kikuchi T."/>
            <person name="Tsai I.J."/>
        </authorList>
    </citation>
    <scope>NUCLEOTIDE SEQUENCE [LARGE SCALE GENOMIC DNA]</scope>
    <source>
        <strain evidence="1 2">FFPRI411160</strain>
    </source>
</reference>
<proteinExistence type="predicted"/>
<keyword evidence="2" id="KW-1185">Reference proteome</keyword>
<sequence length="73" mass="8391">MRMFVISEQTVPNYRFEYPFLPSMVIVLQTFGPYLLDNQTSILDSDAGYVCGGNIASKKKYMQIMCIRISEIN</sequence>
<gene>
    <name evidence="1" type="ORF">PNOK_0101600</name>
</gene>
<evidence type="ECO:0000313" key="2">
    <source>
        <dbReference type="Proteomes" id="UP000217199"/>
    </source>
</evidence>
<accession>A0A286UWJ0</accession>
<evidence type="ECO:0000313" key="1">
    <source>
        <dbReference type="EMBL" id="PAV23948.1"/>
    </source>
</evidence>
<dbReference type="Proteomes" id="UP000217199">
    <property type="component" value="Unassembled WGS sequence"/>
</dbReference>
<organism evidence="1 2">
    <name type="scientific">Pyrrhoderma noxium</name>
    <dbReference type="NCBI Taxonomy" id="2282107"/>
    <lineage>
        <taxon>Eukaryota</taxon>
        <taxon>Fungi</taxon>
        <taxon>Dikarya</taxon>
        <taxon>Basidiomycota</taxon>
        <taxon>Agaricomycotina</taxon>
        <taxon>Agaricomycetes</taxon>
        <taxon>Hymenochaetales</taxon>
        <taxon>Hymenochaetaceae</taxon>
        <taxon>Pyrrhoderma</taxon>
    </lineage>
</organism>
<name>A0A286UWJ0_9AGAM</name>